<dbReference type="Pfam" id="PF13540">
    <property type="entry name" value="RCC1_2"/>
    <property type="match status" value="1"/>
</dbReference>
<dbReference type="GO" id="GO:0005085">
    <property type="term" value="F:guanyl-nucleotide exchange factor activity"/>
    <property type="evidence" value="ECO:0007669"/>
    <property type="project" value="TreeGrafter"/>
</dbReference>
<evidence type="ECO:0000313" key="3">
    <source>
        <dbReference type="EMBL" id="AKU93840.1"/>
    </source>
</evidence>
<reference evidence="3 4" key="1">
    <citation type="submission" date="2015-08" db="EMBL/GenBank/DDBJ databases">
        <authorList>
            <person name="Babu N.S."/>
            <person name="Beckwith C.J."/>
            <person name="Beseler K.G."/>
            <person name="Brison A."/>
            <person name="Carone J.V."/>
            <person name="Caskin T.P."/>
            <person name="Diamond M."/>
            <person name="Durham M.E."/>
            <person name="Foxe J.M."/>
            <person name="Go M."/>
            <person name="Henderson B.A."/>
            <person name="Jones I.B."/>
            <person name="McGettigan J.A."/>
            <person name="Micheletti S.J."/>
            <person name="Nasrallah M.E."/>
            <person name="Ortiz D."/>
            <person name="Piller C.R."/>
            <person name="Privatt S.R."/>
            <person name="Schneider S.L."/>
            <person name="Sharp S."/>
            <person name="Smith T.C."/>
            <person name="Stanton J.D."/>
            <person name="Ullery H.E."/>
            <person name="Wilson R.J."/>
            <person name="Serrano M.G."/>
            <person name="Buck G."/>
            <person name="Lee V."/>
            <person name="Wang Y."/>
            <person name="Carvalho R."/>
            <person name="Voegtly L."/>
            <person name="Shi R."/>
            <person name="Duckworth R."/>
            <person name="Johnson A."/>
            <person name="Loviza R."/>
            <person name="Walstead R."/>
            <person name="Shah Z."/>
            <person name="Kiflezghi M."/>
            <person name="Wade K."/>
            <person name="Ball S.L."/>
            <person name="Bradley K.W."/>
            <person name="Asai D.J."/>
            <person name="Bowman C.A."/>
            <person name="Russell D.A."/>
            <person name="Pope W.H."/>
            <person name="Jacobs-Sera D."/>
            <person name="Hendrix R.W."/>
            <person name="Hatfull G.F."/>
        </authorList>
    </citation>
    <scope>NUCLEOTIDE SEQUENCE [LARGE SCALE GENOMIC DNA]</scope>
    <source>
        <strain evidence="3 4">DSM 27648</strain>
    </source>
</reference>
<evidence type="ECO:0000313" key="4">
    <source>
        <dbReference type="Proteomes" id="UP000064967"/>
    </source>
</evidence>
<organism evidence="3 4">
    <name type="scientific">Labilithrix luteola</name>
    <dbReference type="NCBI Taxonomy" id="1391654"/>
    <lineage>
        <taxon>Bacteria</taxon>
        <taxon>Pseudomonadati</taxon>
        <taxon>Myxococcota</taxon>
        <taxon>Polyangia</taxon>
        <taxon>Polyangiales</taxon>
        <taxon>Labilitrichaceae</taxon>
        <taxon>Labilithrix</taxon>
    </lineage>
</organism>
<feature type="signal peptide" evidence="2">
    <location>
        <begin position="1"/>
        <end position="25"/>
    </location>
</feature>
<name>A0A0K1PJY8_9BACT</name>
<sequence>MRFTRRLLDHRAVVAPLFVGCLLSAALLTNCASDDEPAASTDGIDGGSDASRDASSAVVDSGDADATADSALPWFDGGAAPVVCSTPPCATALVTTTARDKNDYGEGYCALLDDGTVACWGANGAAQLGRGDAVTMDSATPTRVPGLNDVVRLAHTCAIDKNGKASCWGTGPFLRDGSGARTTEASPIELPFDSVKTIGIGEEVGCVLLADGVTCWGKNSNAQLSPLSTDPASKVLGPKPITLPSGAPVRELFVGRATVVVRDDGSTASWGADPPLARVSSLSPDPYPRPMALASVTSLDLTRESGCAAVGGIGYCWGTLIGGNTPFDHAMPTPVVAPEPLVDISTTIAQSRMESEVTTIRPQRWCAVGASGAVYCWGLNTSGQAGDGTKDTAYSAVKVSGLPAPAARIKAMPDSTCALLTNGKVHCWGANYYGQLGNGKLRVPSLVPQEVVLP</sequence>
<accession>A0A0K1PJY8</accession>
<dbReference type="PROSITE" id="PS50012">
    <property type="entry name" value="RCC1_3"/>
    <property type="match status" value="2"/>
</dbReference>
<protein>
    <recommendedName>
        <fullName evidence="5">BNR repeat domain protein</fullName>
    </recommendedName>
</protein>
<dbReference type="EMBL" id="CP012333">
    <property type="protein sequence ID" value="AKU93840.1"/>
    <property type="molecule type" value="Genomic_DNA"/>
</dbReference>
<keyword evidence="2" id="KW-0732">Signal</keyword>
<dbReference type="InterPro" id="IPR000408">
    <property type="entry name" value="Reg_chr_condens"/>
</dbReference>
<dbReference type="OrthoDB" id="9758365at2"/>
<evidence type="ECO:0000256" key="2">
    <source>
        <dbReference type="SAM" id="SignalP"/>
    </source>
</evidence>
<dbReference type="SUPFAM" id="SSF50985">
    <property type="entry name" value="RCC1/BLIP-II"/>
    <property type="match status" value="2"/>
</dbReference>
<keyword evidence="4" id="KW-1185">Reference proteome</keyword>
<dbReference type="KEGG" id="llu:AKJ09_00504"/>
<dbReference type="STRING" id="1391654.AKJ09_00504"/>
<dbReference type="RefSeq" id="WP_146645525.1">
    <property type="nucleotide sequence ID" value="NZ_CP012333.1"/>
</dbReference>
<dbReference type="PANTHER" id="PTHR45982:SF1">
    <property type="entry name" value="REGULATOR OF CHROMOSOME CONDENSATION"/>
    <property type="match status" value="1"/>
</dbReference>
<dbReference type="PANTHER" id="PTHR45982">
    <property type="entry name" value="REGULATOR OF CHROMOSOME CONDENSATION"/>
    <property type="match status" value="1"/>
</dbReference>
<dbReference type="Proteomes" id="UP000064967">
    <property type="component" value="Chromosome"/>
</dbReference>
<evidence type="ECO:0008006" key="5">
    <source>
        <dbReference type="Google" id="ProtNLM"/>
    </source>
</evidence>
<evidence type="ECO:0000256" key="1">
    <source>
        <dbReference type="SAM" id="MobiDB-lite"/>
    </source>
</evidence>
<proteinExistence type="predicted"/>
<dbReference type="InterPro" id="IPR051553">
    <property type="entry name" value="Ran_GTPase-activating"/>
</dbReference>
<gene>
    <name evidence="3" type="ORF">AKJ09_00504</name>
</gene>
<dbReference type="AlphaFoldDB" id="A0A0K1PJY8"/>
<dbReference type="InterPro" id="IPR009091">
    <property type="entry name" value="RCC1/BLIP-II"/>
</dbReference>
<dbReference type="GO" id="GO:0005737">
    <property type="term" value="C:cytoplasm"/>
    <property type="evidence" value="ECO:0007669"/>
    <property type="project" value="TreeGrafter"/>
</dbReference>
<feature type="chain" id="PRO_5005465608" description="BNR repeat domain protein" evidence="2">
    <location>
        <begin position="26"/>
        <end position="454"/>
    </location>
</feature>
<feature type="compositionally biased region" description="Low complexity" evidence="1">
    <location>
        <begin position="47"/>
        <end position="62"/>
    </location>
</feature>
<feature type="region of interest" description="Disordered" evidence="1">
    <location>
        <begin position="38"/>
        <end position="62"/>
    </location>
</feature>
<dbReference type="Gene3D" id="2.130.10.30">
    <property type="entry name" value="Regulator of chromosome condensation 1/beta-lactamase-inhibitor protein II"/>
    <property type="match status" value="2"/>
</dbReference>